<dbReference type="GeneID" id="19017097"/>
<feature type="transmembrane region" description="Helical" evidence="6">
    <location>
        <begin position="418"/>
        <end position="441"/>
    </location>
</feature>
<evidence type="ECO:0000256" key="5">
    <source>
        <dbReference type="ARBA" id="ARBA00023136"/>
    </source>
</evidence>
<sequence>MYINPPLTVCFFTAFEVAFSSRTSFTKNRERITTHIKKMDNRNLLAARSSSTSSSFLTAQSKRRSIRRGSLNAPSAISRWKEEEEEEGKGNGGDGDRRVFSHWFGVTNNNREKQGQRQRRRRRRQRQSSGVRAHGTTFSAAAYASGNGDDAAGGEAIRAEEEDPSTAPLVVRDKIKGIILFILPLMASNVISPLLTMTDTAFVGRYASDAVVSLAALGVATPLTDYPVNLFMFVTAGVTSIVSNGLAVREPKRDMERKVYGAMFISFTLAITLAALLVCFPDALLSLLGVEKIGPLREVARKYVQIRGLAMPAAFLTGAGYASLVAREDTITPLMCVSLAAITNVILDYVAVVTLKQGATGAAWATSASLYVGAICIFTVLRRRKLFHIPPPAPSTQMISPPMSIIPTKEMCAPVMKFFAPITFLSFSILSLYVVLILQANAIGNVASAAHRIAGNIFTVCALCGDPLVQVGQTMLPKYIAFTPKNDGRNARKMALIVQAMGYMVGIVSASICFWLLYFGASGFTTDSSVIACARSVVLPVFAATVANIVSKSLYGVMVAMKQLSFLAGLTAIGTSTFMAAVFAINKYLNPEARYYALWWCLFSYYAIAVVVLTIRVATTRLVNKERYLS</sequence>
<dbReference type="Pfam" id="PF01554">
    <property type="entry name" value="MatE"/>
    <property type="match status" value="1"/>
</dbReference>
<dbReference type="GO" id="GO:0042910">
    <property type="term" value="F:xenobiotic transmembrane transporter activity"/>
    <property type="evidence" value="ECO:0007669"/>
    <property type="project" value="InterPro"/>
</dbReference>
<feature type="transmembrane region" description="Helical" evidence="6">
    <location>
        <begin position="453"/>
        <end position="473"/>
    </location>
</feature>
<reference evidence="8 9" key="1">
    <citation type="submission" date="2011-10" db="EMBL/GenBank/DDBJ databases">
        <authorList>
            <person name="Genoscope - CEA"/>
        </authorList>
    </citation>
    <scope>NUCLEOTIDE SEQUENCE [LARGE SCALE GENOMIC DNA]</scope>
    <source>
        <strain evidence="8 9">RCC 1105</strain>
    </source>
</reference>
<feature type="transmembrane region" description="Helical" evidence="6">
    <location>
        <begin position="177"/>
        <end position="195"/>
    </location>
</feature>
<dbReference type="GO" id="GO:0016020">
    <property type="term" value="C:membrane"/>
    <property type="evidence" value="ECO:0007669"/>
    <property type="project" value="UniProtKB-SubCell"/>
</dbReference>
<feature type="transmembrane region" description="Helical" evidence="6">
    <location>
        <begin position="529"/>
        <end position="551"/>
    </location>
</feature>
<feature type="compositionally biased region" description="Basic residues" evidence="7">
    <location>
        <begin position="116"/>
        <end position="126"/>
    </location>
</feature>
<evidence type="ECO:0000256" key="2">
    <source>
        <dbReference type="ARBA" id="ARBA00010199"/>
    </source>
</evidence>
<protein>
    <recommendedName>
        <fullName evidence="6">Protein DETOXIFICATION</fullName>
    </recommendedName>
    <alternativeName>
        <fullName evidence="6">Multidrug and toxic compound extrusion protein</fullName>
    </alternativeName>
</protein>
<feature type="transmembrane region" description="Helical" evidence="6">
    <location>
        <begin position="494"/>
        <end position="517"/>
    </location>
</feature>
<keyword evidence="3 6" id="KW-0812">Transmembrane</keyword>
<dbReference type="RefSeq" id="XP_007514448.1">
    <property type="nucleotide sequence ID" value="XM_007514386.1"/>
</dbReference>
<dbReference type="AlphaFoldDB" id="K8ETV3"/>
<dbReference type="GO" id="GO:0015297">
    <property type="term" value="F:antiporter activity"/>
    <property type="evidence" value="ECO:0007669"/>
    <property type="project" value="InterPro"/>
</dbReference>
<dbReference type="Proteomes" id="UP000198341">
    <property type="component" value="Chromosome 3"/>
</dbReference>
<gene>
    <name evidence="8" type="ORF">Bathy03g05600</name>
</gene>
<dbReference type="InterPro" id="IPR044644">
    <property type="entry name" value="DinF-like"/>
</dbReference>
<feature type="transmembrane region" description="Helical" evidence="6">
    <location>
        <begin position="334"/>
        <end position="355"/>
    </location>
</feature>
<dbReference type="KEGG" id="bpg:Bathy03g05600"/>
<feature type="transmembrane region" description="Helical" evidence="6">
    <location>
        <begin position="597"/>
        <end position="618"/>
    </location>
</feature>
<evidence type="ECO:0000256" key="6">
    <source>
        <dbReference type="RuleBase" id="RU004914"/>
    </source>
</evidence>
<keyword evidence="9" id="KW-1185">Reference proteome</keyword>
<feature type="transmembrane region" description="Helical" evidence="6">
    <location>
        <begin position="226"/>
        <end position="247"/>
    </location>
</feature>
<accession>K8ETV3</accession>
<dbReference type="EMBL" id="FO082276">
    <property type="protein sequence ID" value="CCO15885.1"/>
    <property type="molecule type" value="Genomic_DNA"/>
</dbReference>
<organism evidence="8 9">
    <name type="scientific">Bathycoccus prasinos</name>
    <dbReference type="NCBI Taxonomy" id="41875"/>
    <lineage>
        <taxon>Eukaryota</taxon>
        <taxon>Viridiplantae</taxon>
        <taxon>Chlorophyta</taxon>
        <taxon>Mamiellophyceae</taxon>
        <taxon>Mamiellales</taxon>
        <taxon>Bathycoccaceae</taxon>
        <taxon>Bathycoccus</taxon>
    </lineage>
</organism>
<evidence type="ECO:0000256" key="4">
    <source>
        <dbReference type="ARBA" id="ARBA00022989"/>
    </source>
</evidence>
<dbReference type="eggNOG" id="KOG1347">
    <property type="taxonomic scope" value="Eukaryota"/>
</dbReference>
<evidence type="ECO:0000313" key="8">
    <source>
        <dbReference type="EMBL" id="CCO15885.1"/>
    </source>
</evidence>
<proteinExistence type="inferred from homology"/>
<feature type="transmembrane region" description="Helical" evidence="6">
    <location>
        <begin position="259"/>
        <end position="284"/>
    </location>
</feature>
<keyword evidence="4 6" id="KW-1133">Transmembrane helix</keyword>
<dbReference type="InterPro" id="IPR002528">
    <property type="entry name" value="MATE_fam"/>
</dbReference>
<dbReference type="PANTHER" id="PTHR42893:SF9">
    <property type="entry name" value="PROTEIN DETOXIFICATION 46, CHLOROPLASTIC"/>
    <property type="match status" value="1"/>
</dbReference>
<feature type="transmembrane region" description="Helical" evidence="6">
    <location>
        <begin position="563"/>
        <end position="585"/>
    </location>
</feature>
<dbReference type="PANTHER" id="PTHR42893">
    <property type="entry name" value="PROTEIN DETOXIFICATION 44, CHLOROPLASTIC-RELATED"/>
    <property type="match status" value="1"/>
</dbReference>
<evidence type="ECO:0000256" key="3">
    <source>
        <dbReference type="ARBA" id="ARBA00022692"/>
    </source>
</evidence>
<evidence type="ECO:0000313" key="9">
    <source>
        <dbReference type="Proteomes" id="UP000198341"/>
    </source>
</evidence>
<feature type="transmembrane region" description="Helical" evidence="6">
    <location>
        <begin position="361"/>
        <end position="381"/>
    </location>
</feature>
<feature type="region of interest" description="Disordered" evidence="7">
    <location>
        <begin position="47"/>
        <end position="164"/>
    </location>
</feature>
<dbReference type="NCBIfam" id="TIGR00797">
    <property type="entry name" value="matE"/>
    <property type="match status" value="1"/>
</dbReference>
<name>K8ETV3_9CHLO</name>
<dbReference type="OrthoDB" id="423427at2759"/>
<comment type="subcellular location">
    <subcellularLocation>
        <location evidence="1">Membrane</location>
        <topology evidence="1">Multi-pass membrane protein</topology>
    </subcellularLocation>
</comment>
<evidence type="ECO:0000256" key="7">
    <source>
        <dbReference type="SAM" id="MobiDB-lite"/>
    </source>
</evidence>
<feature type="transmembrane region" description="Helical" evidence="6">
    <location>
        <begin position="304"/>
        <end position="322"/>
    </location>
</feature>
<comment type="similarity">
    <text evidence="2 6">Belongs to the multi antimicrobial extrusion (MATE) (TC 2.A.66.1) family.</text>
</comment>
<keyword evidence="5 6" id="KW-0472">Membrane</keyword>
<evidence type="ECO:0000256" key="1">
    <source>
        <dbReference type="ARBA" id="ARBA00004141"/>
    </source>
</evidence>